<gene>
    <name evidence="2" type="ORF">P4H66_07520</name>
</gene>
<comment type="caution">
    <text evidence="2">The sequence shown here is derived from an EMBL/GenBank/DDBJ whole genome shotgun (WGS) entry which is preliminary data.</text>
</comment>
<dbReference type="RefSeq" id="WP_326086937.1">
    <property type="nucleotide sequence ID" value="NZ_JARLKZ010000005.1"/>
</dbReference>
<dbReference type="CDD" id="cd02440">
    <property type="entry name" value="AdoMet_MTases"/>
    <property type="match status" value="1"/>
</dbReference>
<dbReference type="InterPro" id="IPR029063">
    <property type="entry name" value="SAM-dependent_MTases_sf"/>
</dbReference>
<dbReference type="Proteomes" id="UP001344632">
    <property type="component" value="Unassembled WGS sequence"/>
</dbReference>
<keyword evidence="2" id="KW-0808">Transferase</keyword>
<dbReference type="SUPFAM" id="SSF53335">
    <property type="entry name" value="S-adenosyl-L-methionine-dependent methyltransferases"/>
    <property type="match status" value="1"/>
</dbReference>
<dbReference type="Gene3D" id="3.40.50.150">
    <property type="entry name" value="Vaccinia Virus protein VP39"/>
    <property type="match status" value="1"/>
</dbReference>
<dbReference type="GO" id="GO:0032259">
    <property type="term" value="P:methylation"/>
    <property type="evidence" value="ECO:0007669"/>
    <property type="project" value="UniProtKB-KW"/>
</dbReference>
<dbReference type="EMBL" id="JARLKZ010000005">
    <property type="protein sequence ID" value="MEC0239707.1"/>
    <property type="molecule type" value="Genomic_DNA"/>
</dbReference>
<keyword evidence="3" id="KW-1185">Reference proteome</keyword>
<dbReference type="InterPro" id="IPR041698">
    <property type="entry name" value="Methyltransf_25"/>
</dbReference>
<evidence type="ECO:0000313" key="3">
    <source>
        <dbReference type="Proteomes" id="UP001344632"/>
    </source>
</evidence>
<accession>A0ABU6GNI3</accession>
<dbReference type="GO" id="GO:0008168">
    <property type="term" value="F:methyltransferase activity"/>
    <property type="evidence" value="ECO:0007669"/>
    <property type="project" value="UniProtKB-KW"/>
</dbReference>
<evidence type="ECO:0000313" key="2">
    <source>
        <dbReference type="EMBL" id="MEC0239707.1"/>
    </source>
</evidence>
<keyword evidence="2" id="KW-0489">Methyltransferase</keyword>
<organism evidence="2 3">
    <name type="scientific">Paenibacillus dokdonensis</name>
    <dbReference type="NCBI Taxonomy" id="2567944"/>
    <lineage>
        <taxon>Bacteria</taxon>
        <taxon>Bacillati</taxon>
        <taxon>Bacillota</taxon>
        <taxon>Bacilli</taxon>
        <taxon>Bacillales</taxon>
        <taxon>Paenibacillaceae</taxon>
        <taxon>Paenibacillus</taxon>
    </lineage>
</organism>
<proteinExistence type="predicted"/>
<sequence length="369" mass="43909">MADRGEINEASIVCEVPVELIFTDIDVKSSQTEHLIEQFTEAWYEHHLQYSNISIMRFAPHRELYRYFLGQSASEGTYLDWYSKIYTTRGLEPPMSPEEILHQRKMEFINMKNELYNQSLFFSEHPILASYNPSGYFNIKDGHHRASFLYCCGFRRLYLAMSEENYEQWMNKGQADVVQEIIQTQKRQLMYTPILNPAFYSWRSERDEIYPTRLDYMLQYLGPYHLHEHRILDIGCNIGYHARCLTREGAEVTGIEHDPNHYQLLQELNRLERTHFRWIPEPFETTETERYDIGIMLTVFYHVMKDERVCGTFLSKLNASISHLLFWESGDEIEAEKKLIMENTDFTYYEKLADTFGTGKYRELGVFLK</sequence>
<evidence type="ECO:0000259" key="1">
    <source>
        <dbReference type="Pfam" id="PF13649"/>
    </source>
</evidence>
<feature type="domain" description="Methyltransferase" evidence="1">
    <location>
        <begin position="231"/>
        <end position="307"/>
    </location>
</feature>
<name>A0ABU6GNI3_9BACL</name>
<dbReference type="Pfam" id="PF13649">
    <property type="entry name" value="Methyltransf_25"/>
    <property type="match status" value="1"/>
</dbReference>
<protein>
    <submittedName>
        <fullName evidence="2">Class I SAM-dependent methyltransferase</fullName>
    </submittedName>
</protein>
<reference evidence="2 3" key="1">
    <citation type="submission" date="2023-03" db="EMBL/GenBank/DDBJ databases">
        <title>Bacillus Genome Sequencing.</title>
        <authorList>
            <person name="Dunlap C."/>
        </authorList>
    </citation>
    <scope>NUCLEOTIDE SEQUENCE [LARGE SCALE GENOMIC DNA]</scope>
    <source>
        <strain evidence="2 3">BD-525</strain>
    </source>
</reference>